<dbReference type="KEGG" id="crq:GCK72_008376"/>
<dbReference type="RefSeq" id="XP_003105023.2">
    <property type="nucleotide sequence ID" value="XM_003104975.2"/>
</dbReference>
<organism evidence="2">
    <name type="scientific">Caenorhabditis remanei</name>
    <name type="common">Caenorhabditis vulgaris</name>
    <dbReference type="NCBI Taxonomy" id="31234"/>
    <lineage>
        <taxon>Eukaryota</taxon>
        <taxon>Metazoa</taxon>
        <taxon>Ecdysozoa</taxon>
        <taxon>Nematoda</taxon>
        <taxon>Chromadorea</taxon>
        <taxon>Rhabditida</taxon>
        <taxon>Rhabditina</taxon>
        <taxon>Rhabditomorpha</taxon>
        <taxon>Rhabditoidea</taxon>
        <taxon>Rhabditidae</taxon>
        <taxon>Peloderinae</taxon>
        <taxon>Caenorhabditis</taxon>
    </lineage>
</organism>
<dbReference type="OMA" id="IRGDYNG"/>
<protein>
    <recommendedName>
        <fullName evidence="3">F-box domain-containing protein</fullName>
    </recommendedName>
</protein>
<keyword evidence="2" id="KW-1185">Reference proteome</keyword>
<dbReference type="InParanoid" id="E3MFP1"/>
<evidence type="ECO:0000313" key="2">
    <source>
        <dbReference type="Proteomes" id="UP000008281"/>
    </source>
</evidence>
<dbReference type="CTD" id="9809465"/>
<dbReference type="GeneID" id="9809465"/>
<reference evidence="1" key="1">
    <citation type="submission" date="2007-07" db="EMBL/GenBank/DDBJ databases">
        <title>PCAP assembly of the Caenorhabditis remanei genome.</title>
        <authorList>
            <consortium name="The Caenorhabditis remanei Sequencing Consortium"/>
            <person name="Wilson R.K."/>
        </authorList>
    </citation>
    <scope>NUCLEOTIDE SEQUENCE [LARGE SCALE GENOMIC DNA]</scope>
    <source>
        <strain evidence="1">PB4641</strain>
    </source>
</reference>
<evidence type="ECO:0000313" key="1">
    <source>
        <dbReference type="EMBL" id="EFP01297.1"/>
    </source>
</evidence>
<dbReference type="AlphaFoldDB" id="E3MFP1"/>
<dbReference type="HOGENOM" id="CLU_067920_0_0_1"/>
<gene>
    <name evidence="1" type="ORF">CRE_24381</name>
</gene>
<dbReference type="PANTHER" id="PTHR31006:SF0">
    <property type="entry name" value="F-BOX ASSOCIATED DOMAIN-CONTAINING PROTEIN-RELATED"/>
    <property type="match status" value="1"/>
</dbReference>
<dbReference type="OrthoDB" id="5805483at2759"/>
<proteinExistence type="predicted"/>
<evidence type="ECO:0008006" key="3">
    <source>
        <dbReference type="Google" id="ProtNLM"/>
    </source>
</evidence>
<dbReference type="EMBL" id="DS268442">
    <property type="protein sequence ID" value="EFP01297.1"/>
    <property type="molecule type" value="Genomic_DNA"/>
</dbReference>
<dbReference type="Proteomes" id="UP000008281">
    <property type="component" value="Unassembled WGS sequence"/>
</dbReference>
<sequence length="368" mass="42886">MSVFCFKSFFIFSSDKKKASWNSLEEKVQRQVIEYLTPKEKAAMSLTSKSNYAVVKSMPTEIYCLQFSPFRFSSKSEEIFVFFDEDTQNSFQFIRMDKDVRFVEKHGEVEVRDKVFKKREFREMADECFQGWLIGTRIRTLDIRGDYNGKLPTSLEVTNFSFSDKYNRPTTAIPAWLDIIVEGAVNFWLMSDHWDKILTHRQFSNPLSTCKLTGYDGIGHEYLDGVLCRQIHLNNIRDEGSFNSLVQKWVKGGFPVTFEWLEVTSVTRPLRTERLLGDIRVQGLDGRIFEEADKDIQEKDLVEYYLVFGDNDRYGVFCGIDNYARFSVINQSLVDQIPQLHVYLPPRVAVVPKLENYEVSRIVAVEEV</sequence>
<dbReference type="InterPro" id="IPR042317">
    <property type="entry name" value="She-1-like"/>
</dbReference>
<dbReference type="PANTHER" id="PTHR31006">
    <property type="entry name" value="F-BOX DOMAIN-CONTAINING PROTEIN-RELATED-RELATED"/>
    <property type="match status" value="1"/>
</dbReference>
<name>E3MFP1_CAERE</name>
<accession>E3MFP1</accession>
<dbReference type="eggNOG" id="ENOG502TDHR">
    <property type="taxonomic scope" value="Eukaryota"/>
</dbReference>